<proteinExistence type="predicted"/>
<protein>
    <recommendedName>
        <fullName evidence="1">DUF695 domain-containing protein</fullName>
    </recommendedName>
</protein>
<sequence>MRLTDNWFNGLAESEAGQTAHLHVRDELEEFRTTGKYRFVIEIAYPFDGEGIEPSDTDSAQIEAVDELLQTAMERDKMAILAASILEPVRKVWLYVSRTYDPFFDRLEEVLAELPLLPLQFEVVQDPDWSYYQELLDKLQP</sequence>
<evidence type="ECO:0000313" key="3">
    <source>
        <dbReference type="Proteomes" id="UP000003303"/>
    </source>
</evidence>
<dbReference type="InterPro" id="IPR016097">
    <property type="entry name" value="DUF695"/>
</dbReference>
<accession>C2MD90</accession>
<comment type="caution">
    <text evidence="2">The sequence shown here is derived from an EMBL/GenBank/DDBJ whole genome shotgun (WGS) entry which is preliminary data.</text>
</comment>
<gene>
    <name evidence="2" type="ORF">PORUE0001_0411</name>
</gene>
<organism evidence="2 3">
    <name type="scientific">Porphyromonas uenonis 60-3</name>
    <dbReference type="NCBI Taxonomy" id="596327"/>
    <lineage>
        <taxon>Bacteria</taxon>
        <taxon>Pseudomonadati</taxon>
        <taxon>Bacteroidota</taxon>
        <taxon>Bacteroidia</taxon>
        <taxon>Bacteroidales</taxon>
        <taxon>Porphyromonadaceae</taxon>
        <taxon>Porphyromonas</taxon>
    </lineage>
</organism>
<dbReference type="STRING" id="596327.PORUE0001_0411"/>
<reference evidence="2 3" key="1">
    <citation type="submission" date="2009-04" db="EMBL/GenBank/DDBJ databases">
        <authorList>
            <person name="Sebastian Y."/>
            <person name="Madupu R."/>
            <person name="Durkin A.S."/>
            <person name="Torralba M."/>
            <person name="Methe B."/>
            <person name="Sutton G.G."/>
            <person name="Strausberg R.L."/>
            <person name="Nelson K.E."/>
        </authorList>
    </citation>
    <scope>NUCLEOTIDE SEQUENCE [LARGE SCALE GENOMIC DNA]</scope>
    <source>
        <strain evidence="2 3">60-3</strain>
    </source>
</reference>
<dbReference type="RefSeq" id="WP_007365760.1">
    <property type="nucleotide sequence ID" value="NZ_ACLR01000182.1"/>
</dbReference>
<dbReference type="OrthoDB" id="1449329at2"/>
<keyword evidence="3" id="KW-1185">Reference proteome</keyword>
<dbReference type="Pfam" id="PF05117">
    <property type="entry name" value="DUF695"/>
    <property type="match status" value="1"/>
</dbReference>
<evidence type="ECO:0000313" key="2">
    <source>
        <dbReference type="EMBL" id="EEK16319.1"/>
    </source>
</evidence>
<name>C2MD90_9PORP</name>
<dbReference type="EMBL" id="ACLR01000182">
    <property type="protein sequence ID" value="EEK16319.1"/>
    <property type="molecule type" value="Genomic_DNA"/>
</dbReference>
<dbReference type="Proteomes" id="UP000003303">
    <property type="component" value="Unassembled WGS sequence"/>
</dbReference>
<dbReference type="AlphaFoldDB" id="C2MD90"/>
<feature type="domain" description="DUF695" evidence="1">
    <location>
        <begin position="17"/>
        <end position="136"/>
    </location>
</feature>
<evidence type="ECO:0000259" key="1">
    <source>
        <dbReference type="Pfam" id="PF05117"/>
    </source>
</evidence>